<feature type="compositionally biased region" description="Low complexity" evidence="5">
    <location>
        <begin position="219"/>
        <end position="229"/>
    </location>
</feature>
<dbReference type="HOGENOM" id="CLU_013114_0_0_1"/>
<dbReference type="Pfam" id="PF12329">
    <property type="entry name" value="TMF_DNA_bd"/>
    <property type="match status" value="1"/>
</dbReference>
<comment type="subcellular location">
    <subcellularLocation>
        <location evidence="1">Golgi apparatus</location>
    </subcellularLocation>
</comment>
<dbReference type="VEuPathDB" id="FungiDB:PCH_Pc16g04450"/>
<evidence type="ECO:0000256" key="5">
    <source>
        <dbReference type="SAM" id="MobiDB-lite"/>
    </source>
</evidence>
<dbReference type="BioCyc" id="PCHR:PC16G04450-MONOMER"/>
<evidence type="ECO:0000256" key="4">
    <source>
        <dbReference type="SAM" id="Coils"/>
    </source>
</evidence>
<dbReference type="GO" id="GO:0005783">
    <property type="term" value="C:endoplasmic reticulum"/>
    <property type="evidence" value="ECO:0007669"/>
    <property type="project" value="TreeGrafter"/>
</dbReference>
<feature type="region of interest" description="Disordered" evidence="5">
    <location>
        <begin position="638"/>
        <end position="756"/>
    </location>
</feature>
<keyword evidence="3 4" id="KW-0175">Coiled coil</keyword>
<protein>
    <submittedName>
        <fullName evidence="7">Pc16g04450 protein</fullName>
    </submittedName>
</protein>
<feature type="compositionally biased region" description="Basic and acidic residues" evidence="5">
    <location>
        <begin position="333"/>
        <end position="372"/>
    </location>
</feature>
<dbReference type="AlphaFoldDB" id="B6H8R3"/>
<feature type="compositionally biased region" description="Basic and acidic residues" evidence="5">
    <location>
        <begin position="238"/>
        <end position="251"/>
    </location>
</feature>
<evidence type="ECO:0000313" key="7">
    <source>
        <dbReference type="EMBL" id="CAP93115.1"/>
    </source>
</evidence>
<feature type="region of interest" description="Disordered" evidence="5">
    <location>
        <begin position="29"/>
        <end position="251"/>
    </location>
</feature>
<evidence type="ECO:0000256" key="2">
    <source>
        <dbReference type="ARBA" id="ARBA00023034"/>
    </source>
</evidence>
<proteinExistence type="predicted"/>
<evidence type="ECO:0000313" key="8">
    <source>
        <dbReference type="Proteomes" id="UP000000724"/>
    </source>
</evidence>
<feature type="coiled-coil region" evidence="4">
    <location>
        <begin position="554"/>
        <end position="623"/>
    </location>
</feature>
<feature type="compositionally biased region" description="Polar residues" evidence="5">
    <location>
        <begin position="94"/>
        <end position="123"/>
    </location>
</feature>
<feature type="compositionally biased region" description="Basic and acidic residues" evidence="5">
    <location>
        <begin position="487"/>
        <end position="498"/>
    </location>
</feature>
<gene>
    <name evidence="7" type="ORF">Pc16g04450</name>
    <name evidence="7" type="ORF">PCH_Pc16g04450</name>
</gene>
<feature type="region of interest" description="Disordered" evidence="5">
    <location>
        <begin position="478"/>
        <end position="508"/>
    </location>
</feature>
<keyword evidence="8" id="KW-1185">Reference proteome</keyword>
<evidence type="ECO:0000256" key="1">
    <source>
        <dbReference type="ARBA" id="ARBA00004555"/>
    </source>
</evidence>
<dbReference type="STRING" id="500485.B6H8R3"/>
<dbReference type="InterPro" id="IPR022091">
    <property type="entry name" value="TMF_TATA-bd"/>
</dbReference>
<feature type="compositionally biased region" description="Polar residues" evidence="5">
    <location>
        <begin position="695"/>
        <end position="719"/>
    </location>
</feature>
<dbReference type="PANTHER" id="PTHR46515:SF1">
    <property type="entry name" value="TATA ELEMENT MODULATORY FACTOR"/>
    <property type="match status" value="1"/>
</dbReference>
<dbReference type="InterPro" id="IPR022092">
    <property type="entry name" value="TMF_DNA-bd"/>
</dbReference>
<dbReference type="Pfam" id="PF12325">
    <property type="entry name" value="TMF_TATA_bd"/>
    <property type="match status" value="1"/>
</dbReference>
<organism evidence="7 8">
    <name type="scientific">Penicillium rubens (strain ATCC 28089 / DSM 1075 / NRRL 1951 / Wisconsin 54-1255)</name>
    <name type="common">Penicillium chrysogenum</name>
    <dbReference type="NCBI Taxonomy" id="500485"/>
    <lineage>
        <taxon>Eukaryota</taxon>
        <taxon>Fungi</taxon>
        <taxon>Dikarya</taxon>
        <taxon>Ascomycota</taxon>
        <taxon>Pezizomycotina</taxon>
        <taxon>Eurotiomycetes</taxon>
        <taxon>Eurotiomycetidae</taxon>
        <taxon>Eurotiales</taxon>
        <taxon>Aspergillaceae</taxon>
        <taxon>Penicillium</taxon>
        <taxon>Penicillium chrysogenum species complex</taxon>
    </lineage>
</organism>
<dbReference type="EMBL" id="AM920431">
    <property type="protein sequence ID" value="CAP93115.1"/>
    <property type="molecule type" value="Genomic_DNA"/>
</dbReference>
<feature type="compositionally biased region" description="Polar residues" evidence="5">
    <location>
        <begin position="390"/>
        <end position="408"/>
    </location>
</feature>
<feature type="domain" description="TATA element modulatory factor 1 TATA binding" evidence="6">
    <location>
        <begin position="763"/>
        <end position="875"/>
    </location>
</feature>
<dbReference type="GO" id="GO:0005794">
    <property type="term" value="C:Golgi apparatus"/>
    <property type="evidence" value="ECO:0007669"/>
    <property type="project" value="UniProtKB-SubCell"/>
</dbReference>
<dbReference type="OrthoDB" id="74178at2759"/>
<dbReference type="InterPro" id="IPR052602">
    <property type="entry name" value="Growth_transcription_reg"/>
</dbReference>
<name>B6H8R3_PENRW</name>
<dbReference type="eggNOG" id="KOG4673">
    <property type="taxonomic scope" value="Eukaryota"/>
</dbReference>
<feature type="compositionally biased region" description="Low complexity" evidence="5">
    <location>
        <begin position="66"/>
        <end position="78"/>
    </location>
</feature>
<accession>B6H8R3</accession>
<reference evidence="7 8" key="1">
    <citation type="journal article" date="2008" name="Nat. Biotechnol.">
        <title>Genome sequencing and analysis of the filamentous fungus Penicillium chrysogenum.</title>
        <authorList>
            <person name="van den Berg M.A."/>
            <person name="Albang R."/>
            <person name="Albermann K."/>
            <person name="Badger J.H."/>
            <person name="Daran J.-M."/>
            <person name="Driessen A.J.M."/>
            <person name="Garcia-Estrada C."/>
            <person name="Fedorova N.D."/>
            <person name="Harris D.M."/>
            <person name="Heijne W.H.M."/>
            <person name="Joardar V.S."/>
            <person name="Kiel J.A.K.W."/>
            <person name="Kovalchuk A."/>
            <person name="Martin J.F."/>
            <person name="Nierman W.C."/>
            <person name="Nijland J.G."/>
            <person name="Pronk J.T."/>
            <person name="Roubos J.A."/>
            <person name="van der Klei I.J."/>
            <person name="van Peij N.N.M.E."/>
            <person name="Veenhuis M."/>
            <person name="von Doehren H."/>
            <person name="Wagner C."/>
            <person name="Wortman J.R."/>
            <person name="Bovenberg R.A.L."/>
        </authorList>
    </citation>
    <scope>NUCLEOTIDE SEQUENCE [LARGE SCALE GENOMIC DNA]</scope>
    <source>
        <strain evidence="8">ATCC 28089 / DSM 1075 / NRRL 1951 / Wisconsin 54-1255</strain>
    </source>
</reference>
<evidence type="ECO:0000256" key="3">
    <source>
        <dbReference type="ARBA" id="ARBA00023054"/>
    </source>
</evidence>
<feature type="compositionally biased region" description="Low complexity" evidence="5">
    <location>
        <begin position="124"/>
        <end position="138"/>
    </location>
</feature>
<dbReference type="OMA" id="EEMHGYI"/>
<feature type="coiled-coil region" evidence="4">
    <location>
        <begin position="775"/>
        <end position="875"/>
    </location>
</feature>
<feature type="compositionally biased region" description="Basic and acidic residues" evidence="5">
    <location>
        <begin position="79"/>
        <end position="89"/>
    </location>
</feature>
<feature type="compositionally biased region" description="Polar residues" evidence="5">
    <location>
        <begin position="170"/>
        <end position="183"/>
    </location>
</feature>
<evidence type="ECO:0000259" key="6">
    <source>
        <dbReference type="Pfam" id="PF12325"/>
    </source>
</evidence>
<dbReference type="Proteomes" id="UP000000724">
    <property type="component" value="Contig Pc00c16"/>
</dbReference>
<sequence>MAQNSQTQKPKWGVGSFFQQAVAGVESRLDHILMDEEGNQSNSTAKPTETQGGEAPPTKAPVPCMRPTTPVSRSSSTARRNDRLQERLARAMVKQNTSSLSSKSPQSRVSSLPASPVPSNGARSSMDMDSSVASVNSAVEDPKAPQSNDDSNPAKLASPRISYDSGVSPRVSTEISVTDSAPRTSVDVVQPSIDSAKASQETSDSQRDSVLNDLDSGDSPRVSVESPSEVPEEGENPDIARLRAERKTAESQWQEEMHGYIERIDALQSKLKYLAKDAAESAKNAAASATPGSTQKQLLEKDEKIALLLEEGQKLSKSEMDHRTVIKKLRQQLTEHTKSQAEMKRKTDKLERDLANSEARAKRAEAAEKRATESLSSQTKSTKDLEAVTNERNALSQTVQDIKSQLSRAVSRAEAAETKANSDALELEKQRARELDEELCNLKIEHDISEERSKREITELKEKIDQEKERARMLEAELKGEQSVLESKMESLRSRAEEASSGATGETQAKLLRQIETLQTQYAAASENWHTLEGSLLSRLASVEKERDDAGRREIDLRKKIREMNHKLKKFEEELDNAKEAEHDLSSRLEERMEELQKLQQKLEKAADDLASTQKDMAEQKKTCDTTWAQKLEEERAKWREQVNSPSQLRGVSPVASLRRSSTLDAMTPGQPECRPPSRRSSTMAFASPEIGTPPRQNSYPASITQATLSPPHINTNPSLMAAPSITFEPDEYFEDSGTPATPSAYGGTQAHPPRGINDIISESTVGAGPSVQLVERMSATVRRLESERAGSKDELARVTTQRDEARQQVVDLMRELEEKQLSDSRVQELEAELEDLDQRYQTTLEMLGEKSEQVDELNADIADLKKIYRELVDSTMK</sequence>
<feature type="region of interest" description="Disordered" evidence="5">
    <location>
        <begin position="332"/>
        <end position="425"/>
    </location>
</feature>
<keyword evidence="2" id="KW-0333">Golgi apparatus</keyword>
<dbReference type="PANTHER" id="PTHR46515">
    <property type="entry name" value="TATA ELEMENT MODULATORY FACTOR TMF1"/>
    <property type="match status" value="1"/>
</dbReference>
<feature type="compositionally biased region" description="Polar residues" evidence="5">
    <location>
        <begin position="39"/>
        <end position="51"/>
    </location>
</feature>